<reference evidence="2" key="1">
    <citation type="submission" date="2023-06" db="EMBL/GenBank/DDBJ databases">
        <title>Genome-scale phylogeny and comparative genomics of the fungal order Sordariales.</title>
        <authorList>
            <consortium name="Lawrence Berkeley National Laboratory"/>
            <person name="Hensen N."/>
            <person name="Bonometti L."/>
            <person name="Westerberg I."/>
            <person name="Brannstrom I.O."/>
            <person name="Guillou S."/>
            <person name="Cros-Aarteil S."/>
            <person name="Calhoun S."/>
            <person name="Haridas S."/>
            <person name="Kuo A."/>
            <person name="Mondo S."/>
            <person name="Pangilinan J."/>
            <person name="Riley R."/>
            <person name="LaButti K."/>
            <person name="Andreopoulos B."/>
            <person name="Lipzen A."/>
            <person name="Chen C."/>
            <person name="Yanf M."/>
            <person name="Daum C."/>
            <person name="Ng V."/>
            <person name="Clum A."/>
            <person name="Steindorff A."/>
            <person name="Ohm R."/>
            <person name="Martin F."/>
            <person name="Silar P."/>
            <person name="Natvig D."/>
            <person name="Lalanne C."/>
            <person name="Gautier V."/>
            <person name="Ament-velasquez S.L."/>
            <person name="Kruys A."/>
            <person name="Hutchinson M.I."/>
            <person name="Powell A.J."/>
            <person name="Barry K."/>
            <person name="Miller A.N."/>
            <person name="Grigoriev I.V."/>
            <person name="Debuchy R."/>
            <person name="Gladieux P."/>
            <person name="Thoren M.H."/>
            <person name="Johannesson H."/>
        </authorList>
    </citation>
    <scope>NUCLEOTIDE SEQUENCE</scope>
    <source>
        <strain evidence="2">SMH3187-1</strain>
    </source>
</reference>
<comment type="caution">
    <text evidence="2">The sequence shown here is derived from an EMBL/GenBank/DDBJ whole genome shotgun (WGS) entry which is preliminary data.</text>
</comment>
<dbReference type="AlphaFoldDB" id="A0AA40K9E5"/>
<gene>
    <name evidence="2" type="ORF">B0T18DRAFT_320271</name>
</gene>
<feature type="region of interest" description="Disordered" evidence="1">
    <location>
        <begin position="1"/>
        <end position="42"/>
    </location>
</feature>
<dbReference type="Pfam" id="PF17110">
    <property type="entry name" value="TFB6"/>
    <property type="match status" value="1"/>
</dbReference>
<organism evidence="2 3">
    <name type="scientific">Schizothecium vesticola</name>
    <dbReference type="NCBI Taxonomy" id="314040"/>
    <lineage>
        <taxon>Eukaryota</taxon>
        <taxon>Fungi</taxon>
        <taxon>Dikarya</taxon>
        <taxon>Ascomycota</taxon>
        <taxon>Pezizomycotina</taxon>
        <taxon>Sordariomycetes</taxon>
        <taxon>Sordariomycetidae</taxon>
        <taxon>Sordariales</taxon>
        <taxon>Schizotheciaceae</taxon>
        <taxon>Schizothecium</taxon>
    </lineage>
</organism>
<dbReference type="EMBL" id="JAUKUD010000002">
    <property type="protein sequence ID" value="KAK0750868.1"/>
    <property type="molecule type" value="Genomic_DNA"/>
</dbReference>
<feature type="compositionally biased region" description="Basic and acidic residues" evidence="1">
    <location>
        <begin position="221"/>
        <end position="237"/>
    </location>
</feature>
<protein>
    <recommendedName>
        <fullName evidence="4">Meiotic recombination protein DMC1</fullName>
    </recommendedName>
</protein>
<proteinExistence type="predicted"/>
<evidence type="ECO:0000256" key="1">
    <source>
        <dbReference type="SAM" id="MobiDB-lite"/>
    </source>
</evidence>
<dbReference type="PANTHER" id="PTHR37781:SF1">
    <property type="entry name" value="ADR380WP"/>
    <property type="match status" value="1"/>
</dbReference>
<feature type="region of interest" description="Disordered" evidence="1">
    <location>
        <begin position="189"/>
        <end position="237"/>
    </location>
</feature>
<dbReference type="PANTHER" id="PTHR37781">
    <property type="entry name" value="TFIIH COMPLEX SUBUNIT"/>
    <property type="match status" value="1"/>
</dbReference>
<dbReference type="Proteomes" id="UP001172155">
    <property type="component" value="Unassembled WGS sequence"/>
</dbReference>
<sequence>MNTGGAGGFVVPSLPSPARSTTSTTRPNAPGLPHPRGHALRAGSAKEGKVRSFYKDRMEQIDRQFLQKLADDGTGYKSMAEVCKSLDEVVNIVWLSGTPTLQIPFLLNIANEFNSLVKAFPPSPASTFALLRKLDHCFASLLQGQDLDTKETLPGFENGLRAGMSRTDMVRCKCTVLETREVIVKVMEGKPEEEEGEEAEAEVRQLPTDEETDSDWDGPADWDKPTAGKIKDDEDDNPIHMDVARVYEHTLVQLGETLFKEVSLTDFEMKTED</sequence>
<dbReference type="GO" id="GO:0005675">
    <property type="term" value="C:transcription factor TFIIH holo complex"/>
    <property type="evidence" value="ECO:0007669"/>
    <property type="project" value="TreeGrafter"/>
</dbReference>
<feature type="compositionally biased region" description="Acidic residues" evidence="1">
    <location>
        <begin position="191"/>
        <end position="200"/>
    </location>
</feature>
<evidence type="ECO:0008006" key="4">
    <source>
        <dbReference type="Google" id="ProtNLM"/>
    </source>
</evidence>
<keyword evidence="3" id="KW-1185">Reference proteome</keyword>
<accession>A0AA40K9E5</accession>
<name>A0AA40K9E5_9PEZI</name>
<feature type="compositionally biased region" description="Acidic residues" evidence="1">
    <location>
        <begin position="208"/>
        <end position="220"/>
    </location>
</feature>
<dbReference type="InterPro" id="IPR031349">
    <property type="entry name" value="Tfb6"/>
</dbReference>
<evidence type="ECO:0000313" key="2">
    <source>
        <dbReference type="EMBL" id="KAK0750868.1"/>
    </source>
</evidence>
<evidence type="ECO:0000313" key="3">
    <source>
        <dbReference type="Proteomes" id="UP001172155"/>
    </source>
</evidence>
<feature type="compositionally biased region" description="Low complexity" evidence="1">
    <location>
        <begin position="12"/>
        <end position="27"/>
    </location>
</feature>